<dbReference type="SUPFAM" id="SSF56300">
    <property type="entry name" value="Metallo-dependent phosphatases"/>
    <property type="match status" value="1"/>
</dbReference>
<dbReference type="PANTHER" id="PTHR43143">
    <property type="entry name" value="METALLOPHOSPHOESTERASE, CALCINEURIN SUPERFAMILY"/>
    <property type="match status" value="1"/>
</dbReference>
<accession>A0A125PVJ4</accession>
<dbReference type="GO" id="GO:0016787">
    <property type="term" value="F:hydrolase activity"/>
    <property type="evidence" value="ECO:0007669"/>
    <property type="project" value="InterPro"/>
</dbReference>
<dbReference type="AlphaFoldDB" id="A0A125PVJ4"/>
<evidence type="ECO:0000256" key="1">
    <source>
        <dbReference type="SAM" id="SignalP"/>
    </source>
</evidence>
<feature type="domain" description="Calcineurin-like phosphoesterase C-terminal" evidence="3">
    <location>
        <begin position="351"/>
        <end position="515"/>
    </location>
</feature>
<organism evidence="5 6">
    <name type="scientific">Xanthomonas campestris pv. translucens</name>
    <dbReference type="NCBI Taxonomy" id="343"/>
    <lineage>
        <taxon>Bacteria</taxon>
        <taxon>Pseudomonadati</taxon>
        <taxon>Pseudomonadota</taxon>
        <taxon>Gammaproteobacteria</taxon>
        <taxon>Lysobacterales</taxon>
        <taxon>Lysobacteraceae</taxon>
        <taxon>Xanthomonas</taxon>
        <taxon>Xanthomonas translucens group</taxon>
    </lineage>
</organism>
<dbReference type="Gene3D" id="3.60.21.10">
    <property type="match status" value="1"/>
</dbReference>
<evidence type="ECO:0000259" key="3">
    <source>
        <dbReference type="Pfam" id="PF16370"/>
    </source>
</evidence>
<gene>
    <name evidence="5" type="ORF">ATB53_04475</name>
</gene>
<dbReference type="InterPro" id="IPR032285">
    <property type="entry name" value="Metallophos_N"/>
</dbReference>
<dbReference type="InterPro" id="IPR029052">
    <property type="entry name" value="Metallo-depent_PP-like"/>
</dbReference>
<name>A0A125PVJ4_XANCT</name>
<sequence>MSLRAVVLFCLLTAAAPALAQTATISGSVYQERDGHAGRGGGERGIAGVQVSDGVQIVRTDAQGRYRLDVAPGRTVFVIKPDGYAFASAGNGNGNGLPAYWRHYVPAGSPKLNYPGIAPTSGASDGWDFALRAQPAAASTEVLVFADTQTASATDVGYYARDIVAPLLGKTRARLGTTLGDVVSDDLSLYPALNAETAKLGVPWFHVPGNHDLNVDAADDAHSLSSWRGVYGPDTYAVEEGGASFVFLDDVVYQPQQQPKYVGGLREDQFAFLQAYLATLPKQRLLVLGMHIPLFDAAPGKETFRHADRARLFALLQPFAQVLVLSGHSHTQRHYYHAAADGWHGAQPLHEYNVGAACGAFWSGAKDADGIPAATMADGTPNGYALLTVQRDGRYALAYHAARAHDDAPMALHAPKVLRRGAYPAWAVYANVFMGEDDSRVEYRIDDGAWKPMARVQQPDPDLLAENARDDTADALRGYDRSPEAIPSQHLWRGALPTDLGAGAHRIEVRAFDRWRGEQRASTGYRLQDAMP</sequence>
<dbReference type="InterPro" id="IPR032288">
    <property type="entry name" value="Metallophos_C"/>
</dbReference>
<dbReference type="Pfam" id="PF16370">
    <property type="entry name" value="MetallophosC"/>
    <property type="match status" value="1"/>
</dbReference>
<dbReference type="SUPFAM" id="SSF49452">
    <property type="entry name" value="Starch-binding domain-like"/>
    <property type="match status" value="1"/>
</dbReference>
<evidence type="ECO:0000259" key="2">
    <source>
        <dbReference type="Pfam" id="PF00149"/>
    </source>
</evidence>
<feature type="chain" id="PRO_5009811751" evidence="1">
    <location>
        <begin position="21"/>
        <end position="532"/>
    </location>
</feature>
<dbReference type="Proteomes" id="UP000055854">
    <property type="component" value="Unassembled WGS sequence"/>
</dbReference>
<dbReference type="GO" id="GO:0030246">
    <property type="term" value="F:carbohydrate binding"/>
    <property type="evidence" value="ECO:0007669"/>
    <property type="project" value="InterPro"/>
</dbReference>
<dbReference type="InterPro" id="IPR004843">
    <property type="entry name" value="Calcineurin-like_PHP"/>
</dbReference>
<comment type="caution">
    <text evidence="5">The sequence shown here is derived from an EMBL/GenBank/DDBJ whole genome shotgun (WGS) entry which is preliminary data.</text>
</comment>
<dbReference type="InterPro" id="IPR051918">
    <property type="entry name" value="STPP_CPPED1"/>
</dbReference>
<feature type="domain" description="Calcineurin-like phosphoesterase N-terminal" evidence="4">
    <location>
        <begin position="43"/>
        <end position="104"/>
    </location>
</feature>
<feature type="signal peptide" evidence="1">
    <location>
        <begin position="1"/>
        <end position="20"/>
    </location>
</feature>
<evidence type="ECO:0000259" key="4">
    <source>
        <dbReference type="Pfam" id="PF16371"/>
    </source>
</evidence>
<keyword evidence="1" id="KW-0732">Signal</keyword>
<dbReference type="InterPro" id="IPR013784">
    <property type="entry name" value="Carb-bd-like_fold"/>
</dbReference>
<feature type="domain" description="Calcineurin-like phosphoesterase" evidence="2">
    <location>
        <begin position="179"/>
        <end position="331"/>
    </location>
</feature>
<protein>
    <submittedName>
        <fullName evidence="5">Calcineurin phosphoesterase</fullName>
    </submittedName>
</protein>
<evidence type="ECO:0000313" key="6">
    <source>
        <dbReference type="Proteomes" id="UP000055854"/>
    </source>
</evidence>
<dbReference type="Pfam" id="PF16371">
    <property type="entry name" value="MetallophosN"/>
    <property type="match status" value="1"/>
</dbReference>
<dbReference type="EMBL" id="LNTA01000144">
    <property type="protein sequence ID" value="KWV13462.1"/>
    <property type="molecule type" value="Genomic_DNA"/>
</dbReference>
<dbReference type="OrthoDB" id="9784378at2"/>
<dbReference type="PANTHER" id="PTHR43143:SF6">
    <property type="entry name" value="BLL3016 PROTEIN"/>
    <property type="match status" value="1"/>
</dbReference>
<evidence type="ECO:0000313" key="5">
    <source>
        <dbReference type="EMBL" id="KWV13462.1"/>
    </source>
</evidence>
<reference evidence="5 6" key="1">
    <citation type="submission" date="2015-11" db="EMBL/GenBank/DDBJ databases">
        <title>Long Read and Single Molecule DNA Sequencing Simplifies Genome Assembly and TAL Effector Gene Analysis of Xanthomonas translucens.</title>
        <authorList>
            <person name="Peng Z."/>
            <person name="Hu Y."/>
            <person name="Xie J."/>
            <person name="Potnis N."/>
            <person name="Akhunova A."/>
            <person name="Jones J."/>
            <person name="Liu Z."/>
            <person name="White F."/>
            <person name="Liu S."/>
        </authorList>
    </citation>
    <scope>NUCLEOTIDE SEQUENCE [LARGE SCALE GENOMIC DNA]</scope>
    <source>
        <strain evidence="5 6">B1</strain>
    </source>
</reference>
<proteinExistence type="predicted"/>
<dbReference type="RefSeq" id="WP_003475178.1">
    <property type="nucleotide sequence ID" value="NZ_CP089999.1"/>
</dbReference>
<dbReference type="Pfam" id="PF00149">
    <property type="entry name" value="Metallophos"/>
    <property type="match status" value="1"/>
</dbReference>